<keyword evidence="5" id="KW-1185">Reference proteome</keyword>
<dbReference type="PANTHER" id="PTHR19324:SF33">
    <property type="entry name" value="MUCIN-5AC"/>
    <property type="match status" value="1"/>
</dbReference>
<reference evidence="4 5" key="1">
    <citation type="submission" date="2024-05" db="EMBL/GenBank/DDBJ databases">
        <authorList>
            <person name="Wallberg A."/>
        </authorList>
    </citation>
    <scope>NUCLEOTIDE SEQUENCE [LARGE SCALE GENOMIC DNA]</scope>
</reference>
<feature type="region of interest" description="Disordered" evidence="1">
    <location>
        <begin position="29"/>
        <end position="72"/>
    </location>
</feature>
<feature type="domain" description="Apextrin C-terminal" evidence="3">
    <location>
        <begin position="111"/>
        <end position="223"/>
    </location>
</feature>
<protein>
    <recommendedName>
        <fullName evidence="3">Apextrin C-terminal domain-containing protein</fullName>
    </recommendedName>
</protein>
<accession>A0AAV2PTW2</accession>
<evidence type="ECO:0000313" key="5">
    <source>
        <dbReference type="Proteomes" id="UP001497623"/>
    </source>
</evidence>
<organism evidence="4 5">
    <name type="scientific">Meganyctiphanes norvegica</name>
    <name type="common">Northern krill</name>
    <name type="synonym">Thysanopoda norvegica</name>
    <dbReference type="NCBI Taxonomy" id="48144"/>
    <lineage>
        <taxon>Eukaryota</taxon>
        <taxon>Metazoa</taxon>
        <taxon>Ecdysozoa</taxon>
        <taxon>Arthropoda</taxon>
        <taxon>Crustacea</taxon>
        <taxon>Multicrustacea</taxon>
        <taxon>Malacostraca</taxon>
        <taxon>Eumalacostraca</taxon>
        <taxon>Eucarida</taxon>
        <taxon>Euphausiacea</taxon>
        <taxon>Euphausiidae</taxon>
        <taxon>Meganyctiphanes</taxon>
    </lineage>
</organism>
<feature type="non-terminal residue" evidence="4">
    <location>
        <position position="1"/>
    </location>
</feature>
<dbReference type="AlphaFoldDB" id="A0AAV2PTW2"/>
<dbReference type="Pfam" id="PF16977">
    <property type="entry name" value="ApeC"/>
    <property type="match status" value="1"/>
</dbReference>
<evidence type="ECO:0000259" key="3">
    <source>
        <dbReference type="Pfam" id="PF16977"/>
    </source>
</evidence>
<feature type="region of interest" description="Disordered" evidence="1">
    <location>
        <begin position="201"/>
        <end position="221"/>
    </location>
</feature>
<keyword evidence="2" id="KW-0732">Signal</keyword>
<proteinExistence type="predicted"/>
<gene>
    <name evidence="4" type="ORF">MNOR_LOCUS3105</name>
</gene>
<comment type="caution">
    <text evidence="4">The sequence shown here is derived from an EMBL/GenBank/DDBJ whole genome shotgun (WGS) entry which is preliminary data.</text>
</comment>
<dbReference type="PANTHER" id="PTHR19324">
    <property type="entry name" value="PERFORIN-LIKE PROTEIN 1"/>
    <property type="match status" value="1"/>
</dbReference>
<feature type="signal peptide" evidence="2">
    <location>
        <begin position="1"/>
        <end position="28"/>
    </location>
</feature>
<dbReference type="InterPro" id="IPR031569">
    <property type="entry name" value="ApeC"/>
</dbReference>
<evidence type="ECO:0000256" key="2">
    <source>
        <dbReference type="SAM" id="SignalP"/>
    </source>
</evidence>
<feature type="chain" id="PRO_5043685340" description="Apextrin C-terminal domain-containing protein" evidence="2">
    <location>
        <begin position="29"/>
        <end position="261"/>
    </location>
</feature>
<dbReference type="Proteomes" id="UP001497623">
    <property type="component" value="Unassembled WGS sequence"/>
</dbReference>
<evidence type="ECO:0000256" key="1">
    <source>
        <dbReference type="SAM" id="MobiDB-lite"/>
    </source>
</evidence>
<sequence length="261" mass="29771">RRSVFICAVNMKQLLIVLLIIMGHQALAKPGRKKEEQAKPEWKEVQTKLEMREDEQINPKGREEEQVSTDFPFVQPKSERMEEEQAKPEGKEEHEQVSMLNLTMMSRSNGWPSGTYGLPKPKSSCPPSFKYGNRYHDTEDEDSYNGWSRNYLGGYRKRNNLRQDFCIKKSSSGSGNWPKGDYCIYKYGSCPPGFSDGSIYLDDEDSDNANKKSGSLPDGDYGRIHGTTTAAEMMRAVLLRWTYQLVVDSICSHTVMTNANR</sequence>
<feature type="compositionally biased region" description="Basic and acidic residues" evidence="1">
    <location>
        <begin position="33"/>
        <end position="65"/>
    </location>
</feature>
<evidence type="ECO:0000313" key="4">
    <source>
        <dbReference type="EMBL" id="CAL4063139.1"/>
    </source>
</evidence>
<dbReference type="EMBL" id="CAXKWB010001020">
    <property type="protein sequence ID" value="CAL4063139.1"/>
    <property type="molecule type" value="Genomic_DNA"/>
</dbReference>
<name>A0AAV2PTW2_MEGNR</name>